<evidence type="ECO:0000313" key="5">
    <source>
        <dbReference type="WBParaSite" id="DME_0001056801-mRNA-1"/>
    </source>
</evidence>
<feature type="transmembrane region" description="Helical" evidence="1">
    <location>
        <begin position="14"/>
        <end position="37"/>
    </location>
</feature>
<evidence type="ECO:0000313" key="3">
    <source>
        <dbReference type="Proteomes" id="UP000038040"/>
    </source>
</evidence>
<reference evidence="5" key="1">
    <citation type="submission" date="2017-02" db="UniProtKB">
        <authorList>
            <consortium name="WormBaseParasite"/>
        </authorList>
    </citation>
    <scope>IDENTIFICATION</scope>
</reference>
<dbReference type="OrthoDB" id="5856331at2759"/>
<reference evidence="2 4" key="2">
    <citation type="submission" date="2018-11" db="EMBL/GenBank/DDBJ databases">
        <authorList>
            <consortium name="Pathogen Informatics"/>
        </authorList>
    </citation>
    <scope>NUCLEOTIDE SEQUENCE [LARGE SCALE GENOMIC DNA]</scope>
</reference>
<dbReference type="EMBL" id="UYYG01000241">
    <property type="protein sequence ID" value="VDN54023.1"/>
    <property type="molecule type" value="Genomic_DNA"/>
</dbReference>
<dbReference type="WBParaSite" id="DME_0001056801-mRNA-1">
    <property type="protein sequence ID" value="DME_0001056801-mRNA-1"/>
    <property type="gene ID" value="DME_0001056801"/>
</dbReference>
<gene>
    <name evidence="2" type="ORF">DME_LOCUS3996</name>
</gene>
<name>A0A0N4UR95_DRAME</name>
<keyword evidence="1" id="KW-0472">Membrane</keyword>
<proteinExistence type="predicted"/>
<keyword evidence="1" id="KW-1133">Transmembrane helix</keyword>
<dbReference type="Proteomes" id="UP000274756">
    <property type="component" value="Unassembled WGS sequence"/>
</dbReference>
<dbReference type="AlphaFoldDB" id="A0A0N4UR95"/>
<evidence type="ECO:0000313" key="2">
    <source>
        <dbReference type="EMBL" id="VDN54023.1"/>
    </source>
</evidence>
<keyword evidence="1" id="KW-0812">Transmembrane</keyword>
<evidence type="ECO:0000256" key="1">
    <source>
        <dbReference type="SAM" id="Phobius"/>
    </source>
</evidence>
<organism evidence="3 5">
    <name type="scientific">Dracunculus medinensis</name>
    <name type="common">Guinea worm</name>
    <dbReference type="NCBI Taxonomy" id="318479"/>
    <lineage>
        <taxon>Eukaryota</taxon>
        <taxon>Metazoa</taxon>
        <taxon>Ecdysozoa</taxon>
        <taxon>Nematoda</taxon>
        <taxon>Chromadorea</taxon>
        <taxon>Rhabditida</taxon>
        <taxon>Spirurina</taxon>
        <taxon>Dracunculoidea</taxon>
        <taxon>Dracunculidae</taxon>
        <taxon>Dracunculus</taxon>
    </lineage>
</organism>
<keyword evidence="4" id="KW-1185">Reference proteome</keyword>
<dbReference type="Proteomes" id="UP000038040">
    <property type="component" value="Unplaced"/>
</dbReference>
<sequence length="108" mass="12510">MLVLVISDVGVKSILIILAVYDLILILCLGIEDLLDVDNRCVIPRGVRSGFLIGSEEYYSFFGFILCFYQNLCCWWCYFSFYFFMPILIEFTVRENFYGLLVVSSVVL</sequence>
<feature type="transmembrane region" description="Helical" evidence="1">
    <location>
        <begin position="58"/>
        <end position="84"/>
    </location>
</feature>
<protein>
    <submittedName>
        <fullName evidence="5">Ovule protein</fullName>
    </submittedName>
</protein>
<evidence type="ECO:0000313" key="4">
    <source>
        <dbReference type="Proteomes" id="UP000274756"/>
    </source>
</evidence>
<accession>A0A0N4UR95</accession>